<dbReference type="SUPFAM" id="SSF49464">
    <property type="entry name" value="Carboxypeptidase regulatory domain-like"/>
    <property type="match status" value="1"/>
</dbReference>
<dbReference type="RefSeq" id="WP_132794489.1">
    <property type="nucleotide sequence ID" value="NZ_SLXM01000004.1"/>
</dbReference>
<dbReference type="Pfam" id="PF14905">
    <property type="entry name" value="OMP_b-brl_3"/>
    <property type="match status" value="1"/>
</dbReference>
<dbReference type="EMBL" id="SLXM01000004">
    <property type="protein sequence ID" value="TCP25104.1"/>
    <property type="molecule type" value="Genomic_DNA"/>
</dbReference>
<keyword evidence="1" id="KW-0732">Signal</keyword>
<comment type="caution">
    <text evidence="3">The sequence shown here is derived from an EMBL/GenBank/DDBJ whole genome shotgun (WGS) entry which is preliminary data.</text>
</comment>
<dbReference type="InterPro" id="IPR008969">
    <property type="entry name" value="CarboxyPept-like_regulatory"/>
</dbReference>
<evidence type="ECO:0000259" key="2">
    <source>
        <dbReference type="Pfam" id="PF14905"/>
    </source>
</evidence>
<dbReference type="Pfam" id="PF13715">
    <property type="entry name" value="CarbopepD_reg_2"/>
    <property type="match status" value="1"/>
</dbReference>
<dbReference type="AlphaFoldDB" id="A0A4R2NUC0"/>
<dbReference type="SUPFAM" id="SSF56935">
    <property type="entry name" value="Porins"/>
    <property type="match status" value="1"/>
</dbReference>
<feature type="signal peptide" evidence="1">
    <location>
        <begin position="1"/>
        <end position="18"/>
    </location>
</feature>
<proteinExistence type="predicted"/>
<dbReference type="OrthoDB" id="1682379at2"/>
<dbReference type="Proteomes" id="UP000294564">
    <property type="component" value="Unassembled WGS sequence"/>
</dbReference>
<dbReference type="InterPro" id="IPR041700">
    <property type="entry name" value="OMP_b-brl_3"/>
</dbReference>
<evidence type="ECO:0000313" key="4">
    <source>
        <dbReference type="Proteomes" id="UP000294564"/>
    </source>
</evidence>
<keyword evidence="3" id="KW-0675">Receptor</keyword>
<evidence type="ECO:0000313" key="3">
    <source>
        <dbReference type="EMBL" id="TCP25104.1"/>
    </source>
</evidence>
<name>A0A4R2NUC0_9FLAO</name>
<feature type="chain" id="PRO_5020234372" evidence="1">
    <location>
        <begin position="19"/>
        <end position="924"/>
    </location>
</feature>
<reference evidence="3 4" key="1">
    <citation type="submission" date="2019-03" db="EMBL/GenBank/DDBJ databases">
        <title>Genomic Encyclopedia of Type Strains, Phase IV (KMG-IV): sequencing the most valuable type-strain genomes for metagenomic binning, comparative biology and taxonomic classification.</title>
        <authorList>
            <person name="Goeker M."/>
        </authorList>
    </citation>
    <scope>NUCLEOTIDE SEQUENCE [LARGE SCALE GENOMIC DNA]</scope>
    <source>
        <strain evidence="3 4">DSM 14836</strain>
    </source>
</reference>
<evidence type="ECO:0000256" key="1">
    <source>
        <dbReference type="SAM" id="SignalP"/>
    </source>
</evidence>
<keyword evidence="4" id="KW-1185">Reference proteome</keyword>
<sequence>MKKALIIIALISSVALNAQSYKFSITGKIVSEKEKTPIEAATIHLEKEKDSSIVSYTISDDKGSFSLEGKSFHKKAKLFISFIGMDNYTKVISLDKTPNLNLGTISLKEQSNLLNEVVIKSRAPITIKKDTLEFNVKSFKTRKDANVEDLLKKLPGVEVDEEGKITVNGKPVNKILVNGKPFFGNDPTITTTNLAKEIIEKVQITDTKSKSEAFSGEKGDANNKTINLTIKKENNKGWFGRVSAGGGTDDRYEGATMVNRFDNNTRFSVLASANNINSPGFSFGEIQKMFGNGSGVWFGGNGSFGVGGRNFGGGSGIITSKTAGATYADEYKKGFDVNADYFYSGSNSKDVSRNNREYTLPDRRYFTNSNSNSDNENHNHSFNAELDIEIDSTFLINVNPSFVFNRRESIFNRFEESLDENQVLTNEFSSSSFSKFDAKNFQNTIDITKRFGKKGSFIKASIENQVDQSDGEDFNNSTINIFGTNPSSEIRDQKSIVDNDLNSIRSRISYRIPLIANKLFIDTKYRFRRDERTNIESTFDFENTTQDYTSFNTDLSTNFTYNDITKTPSIDLVYNVKKWRFNFEVGQVNRTLENIDLLRPNLSLEKDFNNITLDGTFRYSFDSKASVYLNYSLDNNAPSINQLQPFSDVTNPSNIITGNPNLQPSQTHRVYANFNKYNWQKRTGFFFYMGGSLTNNQIVSKTSIDDNLVRTSTYDNADGVYDFWSGTTYNKNVKLDSITTINFRLGARLNGNRSVNILNNVDNIAETFSVTPNFGFSFNWNKIVSIEPRYDITFSKTSYNVNSFLDQEFTSHRLRIRTKTNFPKKLEWRNDVNYTYNPNVIGFNQSAWFWNSTLAYSILNDKATITLKAYDVLNQNTNARRVATSNYIEDSESTVLQQYFMLGFSWKFNSLGQKGKIRDYDMHF</sequence>
<protein>
    <submittedName>
        <fullName evidence="3">Outer membrane receptor protein involved in Fe transport</fullName>
    </submittedName>
</protein>
<accession>A0A4R2NUC0</accession>
<gene>
    <name evidence="3" type="ORF">EV195_104135</name>
</gene>
<organism evidence="3 4">
    <name type="scientific">Tenacibaculum skagerrakense</name>
    <dbReference type="NCBI Taxonomy" id="186571"/>
    <lineage>
        <taxon>Bacteria</taxon>
        <taxon>Pseudomonadati</taxon>
        <taxon>Bacteroidota</taxon>
        <taxon>Flavobacteriia</taxon>
        <taxon>Flavobacteriales</taxon>
        <taxon>Flavobacteriaceae</taxon>
        <taxon>Tenacibaculum</taxon>
    </lineage>
</organism>
<feature type="domain" description="Outer membrane protein beta-barrel" evidence="2">
    <location>
        <begin position="449"/>
        <end position="906"/>
    </location>
</feature>